<sequence length="121" mass="13788">MTDLEQLPRTDNEYVRKDDSVQWLRERSEPTSEEIVDAITPKPYGQKGKTFNKSISDVRIKGDAEFVETIAGLLKAFVDCESMNTRLDIQLQKVKHKETGEPTDAWSLYLKSAERGSGRQP</sequence>
<proteinExistence type="predicted"/>
<accession>A0A3N6MKK7</accession>
<comment type="caution">
    <text evidence="1">The sequence shown here is derived from an EMBL/GenBank/DDBJ whole genome shotgun (WGS) entry which is preliminary data.</text>
</comment>
<protein>
    <submittedName>
        <fullName evidence="1">Uncharacterized protein</fullName>
    </submittedName>
</protein>
<dbReference type="OrthoDB" id="275446at2157"/>
<evidence type="ECO:0000313" key="2">
    <source>
        <dbReference type="Proteomes" id="UP000282323"/>
    </source>
</evidence>
<dbReference type="EMBL" id="REGA01000007">
    <property type="protein sequence ID" value="RQG94816.1"/>
    <property type="molecule type" value="Genomic_DNA"/>
</dbReference>
<evidence type="ECO:0000313" key="1">
    <source>
        <dbReference type="EMBL" id="RQG94816.1"/>
    </source>
</evidence>
<dbReference type="AlphaFoldDB" id="A0A3N6MKK7"/>
<organism evidence="1 2">
    <name type="scientific">Natrarchaeobius chitinivorans</name>
    <dbReference type="NCBI Taxonomy" id="1679083"/>
    <lineage>
        <taxon>Archaea</taxon>
        <taxon>Methanobacteriati</taxon>
        <taxon>Methanobacteriota</taxon>
        <taxon>Stenosarchaea group</taxon>
        <taxon>Halobacteria</taxon>
        <taxon>Halobacteriales</taxon>
        <taxon>Natrialbaceae</taxon>
        <taxon>Natrarchaeobius</taxon>
    </lineage>
</organism>
<reference evidence="1 2" key="1">
    <citation type="submission" date="2018-10" db="EMBL/GenBank/DDBJ databases">
        <title>Natrarchaeobius chitinivorans gen. nov., sp. nov., and Natrarchaeobius haloalkaliphilus sp. nov., alkaliphilic, chitin-utilizing haloarchaea from hypersaline alkaline lakes.</title>
        <authorList>
            <person name="Sorokin D.Y."/>
            <person name="Elcheninov A.G."/>
            <person name="Kostrikina N.A."/>
            <person name="Bale N.J."/>
            <person name="Sinninghe Damste J.S."/>
            <person name="Khijniak T.V."/>
            <person name="Kublanov I.V."/>
            <person name="Toshchakov S.V."/>
        </authorList>
    </citation>
    <scope>NUCLEOTIDE SEQUENCE [LARGE SCALE GENOMIC DNA]</scope>
    <source>
        <strain evidence="1 2">AArcht4T</strain>
    </source>
</reference>
<gene>
    <name evidence="1" type="ORF">EA473_09945</name>
</gene>
<dbReference type="Proteomes" id="UP000282323">
    <property type="component" value="Unassembled WGS sequence"/>
</dbReference>
<keyword evidence="2" id="KW-1185">Reference proteome</keyword>
<name>A0A3N6MKK7_NATCH</name>
<dbReference type="RefSeq" id="WP_124195476.1">
    <property type="nucleotide sequence ID" value="NZ_REGA01000007.1"/>
</dbReference>